<name>A0A3B0CIT8_9BACL</name>
<dbReference type="Pfam" id="PF01408">
    <property type="entry name" value="GFO_IDH_MocA"/>
    <property type="match status" value="1"/>
</dbReference>
<dbReference type="OrthoDB" id="128220at2"/>
<evidence type="ECO:0000259" key="3">
    <source>
        <dbReference type="Pfam" id="PF01408"/>
    </source>
</evidence>
<evidence type="ECO:0000313" key="4">
    <source>
        <dbReference type="EMBL" id="RKN83896.1"/>
    </source>
</evidence>
<gene>
    <name evidence="4" type="ORF">D7M11_16690</name>
</gene>
<evidence type="ECO:0000256" key="2">
    <source>
        <dbReference type="ARBA" id="ARBA00023002"/>
    </source>
</evidence>
<dbReference type="InterPro" id="IPR000683">
    <property type="entry name" value="Gfo/Idh/MocA-like_OxRdtase_N"/>
</dbReference>
<proteinExistence type="inferred from homology"/>
<comment type="similarity">
    <text evidence="1">Belongs to the Gfo/Idh/MocA family.</text>
</comment>
<dbReference type="Gene3D" id="3.40.50.720">
    <property type="entry name" value="NAD(P)-binding Rossmann-like Domain"/>
    <property type="match status" value="1"/>
</dbReference>
<protein>
    <submittedName>
        <fullName evidence="4">Gfo/Idh/MocA family oxidoreductase</fullName>
    </submittedName>
</protein>
<dbReference type="GO" id="GO:0016491">
    <property type="term" value="F:oxidoreductase activity"/>
    <property type="evidence" value="ECO:0007669"/>
    <property type="project" value="UniProtKB-KW"/>
</dbReference>
<dbReference type="InterPro" id="IPR036291">
    <property type="entry name" value="NAD(P)-bd_dom_sf"/>
</dbReference>
<keyword evidence="5" id="KW-1185">Reference proteome</keyword>
<keyword evidence="2" id="KW-0560">Oxidoreductase</keyword>
<dbReference type="Proteomes" id="UP000282311">
    <property type="component" value="Unassembled WGS sequence"/>
</dbReference>
<dbReference type="SUPFAM" id="SSF51735">
    <property type="entry name" value="NAD(P)-binding Rossmann-fold domains"/>
    <property type="match status" value="1"/>
</dbReference>
<dbReference type="AlphaFoldDB" id="A0A3B0CIT8"/>
<evidence type="ECO:0000256" key="1">
    <source>
        <dbReference type="ARBA" id="ARBA00010928"/>
    </source>
</evidence>
<dbReference type="PANTHER" id="PTHR43708">
    <property type="entry name" value="CONSERVED EXPRESSED OXIDOREDUCTASE (EUROFUNG)"/>
    <property type="match status" value="1"/>
</dbReference>
<comment type="caution">
    <text evidence="4">The sequence shown here is derived from an EMBL/GenBank/DDBJ whole genome shotgun (WGS) entry which is preliminary data.</text>
</comment>
<accession>A0A3B0CIT8</accession>
<dbReference type="PANTHER" id="PTHR43708:SF5">
    <property type="entry name" value="CONSERVED EXPRESSED OXIDOREDUCTASE (EUROFUNG)-RELATED"/>
    <property type="match status" value="1"/>
</dbReference>
<dbReference type="GO" id="GO:0000166">
    <property type="term" value="F:nucleotide binding"/>
    <property type="evidence" value="ECO:0007669"/>
    <property type="project" value="InterPro"/>
</dbReference>
<sequence>MTAPEVGQSRQVLNIGMIGLDTSHVLAFMKLLHDKNDPWHVPGGKVVAAYPGGSPDFPSSISKVSEYTATLREEYGVRIVDSPEEVAEASDAVLLHSVDGRVHLPQFRRIAGYGKPVFIDKPFAVSSADAREIVRLAEAHRVPLMSASSLRYAKALQDAIGSGGKSPVIGADACGPMALEPTQPGLFWYGIHAAEMLYAVMGEGCVQVTAVTSDDHDVAAGLWSDGRIGVIRGNRKGNGSFGVAIHREKGIDWVYAQSDPKPKYASLLEVILDMFRTGVPPLPASETLEVIRFLEAANESRKTGRTVYLDKTASKAGEAS</sequence>
<evidence type="ECO:0000313" key="5">
    <source>
        <dbReference type="Proteomes" id="UP000282311"/>
    </source>
</evidence>
<dbReference type="Gene3D" id="3.30.360.10">
    <property type="entry name" value="Dihydrodipicolinate Reductase, domain 2"/>
    <property type="match status" value="1"/>
</dbReference>
<organism evidence="4 5">
    <name type="scientific">Paenibacillus ginsengarvi</name>
    <dbReference type="NCBI Taxonomy" id="400777"/>
    <lineage>
        <taxon>Bacteria</taxon>
        <taxon>Bacillati</taxon>
        <taxon>Bacillota</taxon>
        <taxon>Bacilli</taxon>
        <taxon>Bacillales</taxon>
        <taxon>Paenibacillaceae</taxon>
        <taxon>Paenibacillus</taxon>
    </lineage>
</organism>
<dbReference type="EMBL" id="RBAH01000011">
    <property type="protein sequence ID" value="RKN83896.1"/>
    <property type="molecule type" value="Genomic_DNA"/>
</dbReference>
<dbReference type="InterPro" id="IPR051317">
    <property type="entry name" value="Gfo/Idh/MocA_oxidoreduct"/>
</dbReference>
<reference evidence="4 5" key="1">
    <citation type="journal article" date="2007" name="Int. J. Syst. Evol. Microbiol.">
        <title>Paenibacillus ginsengarvi sp. nov., isolated from soil from ginseng cultivation.</title>
        <authorList>
            <person name="Yoon M.H."/>
            <person name="Ten L.N."/>
            <person name="Im W.T."/>
        </authorList>
    </citation>
    <scope>NUCLEOTIDE SEQUENCE [LARGE SCALE GENOMIC DNA]</scope>
    <source>
        <strain evidence="4 5">KCTC 13059</strain>
    </source>
</reference>
<feature type="domain" description="Gfo/Idh/MocA-like oxidoreductase N-terminal" evidence="3">
    <location>
        <begin position="65"/>
        <end position="145"/>
    </location>
</feature>